<dbReference type="PANTHER" id="PTHR46322:SF1">
    <property type="entry name" value="PUROMYCIN-SENSITIVE AMINOPEPTIDASE"/>
    <property type="match status" value="1"/>
</dbReference>
<keyword evidence="1" id="KW-0378">Hydrolase</keyword>
<evidence type="ECO:0008006" key="6">
    <source>
        <dbReference type="Google" id="ProtNLM"/>
    </source>
</evidence>
<dbReference type="GO" id="GO:0009507">
    <property type="term" value="C:chloroplast"/>
    <property type="evidence" value="ECO:0007669"/>
    <property type="project" value="TreeGrafter"/>
</dbReference>
<dbReference type="InterPro" id="IPR037144">
    <property type="entry name" value="Peptidase_M1_pepN_C_sf"/>
</dbReference>
<dbReference type="EMBL" id="JAUJYO010000021">
    <property type="protein sequence ID" value="KAK1283343.1"/>
    <property type="molecule type" value="Genomic_DNA"/>
</dbReference>
<keyword evidence="1" id="KW-0031">Aminopeptidase</keyword>
<feature type="domain" description="Peptidase M1 alanyl aminopeptidase C-terminal" evidence="3">
    <location>
        <begin position="173"/>
        <end position="494"/>
    </location>
</feature>
<comment type="caution">
    <text evidence="4">The sequence shown here is derived from an EMBL/GenBank/DDBJ whole genome shotgun (WGS) entry which is preliminary data.</text>
</comment>
<evidence type="ECO:0000259" key="3">
    <source>
        <dbReference type="Pfam" id="PF17432"/>
    </source>
</evidence>
<dbReference type="Proteomes" id="UP001180020">
    <property type="component" value="Unassembled WGS sequence"/>
</dbReference>
<dbReference type="FunFam" id="2.60.40.1840:FF:000001">
    <property type="entry name" value="Aminopeptidase N"/>
    <property type="match status" value="1"/>
</dbReference>
<dbReference type="InterPro" id="IPR038438">
    <property type="entry name" value="PepN_Ig-like_sf"/>
</dbReference>
<dbReference type="Gene3D" id="1.10.390.10">
    <property type="entry name" value="Neutral Protease Domain 2"/>
    <property type="match status" value="1"/>
</dbReference>
<dbReference type="Pfam" id="PF11940">
    <property type="entry name" value="DUF3458"/>
    <property type="match status" value="1"/>
</dbReference>
<dbReference type="InterPro" id="IPR035414">
    <property type="entry name" value="Peptidase_M1_pepN_Ig-like"/>
</dbReference>
<feature type="domain" description="Peptidase M1 alanyl aminopeptidase Ig-like fold" evidence="2">
    <location>
        <begin position="55"/>
        <end position="168"/>
    </location>
</feature>
<dbReference type="InterPro" id="IPR027268">
    <property type="entry name" value="Peptidase_M4/M1_CTD_sf"/>
</dbReference>
<gene>
    <name evidence="4" type="ORF">QJS10_CPB21g00405</name>
</gene>
<evidence type="ECO:0000259" key="2">
    <source>
        <dbReference type="Pfam" id="PF11940"/>
    </source>
</evidence>
<proteinExistence type="predicted"/>
<sequence>MYKTLLGSSGFRKGMDLYFKRHDGQAVTCEDFFAAMRDANEADFSNFLLWYSQAGTPRVKVTSSYNPDSRTYSLKFSQEVPPTPGQPVKEPMFIPVAVGLLDSKGKDMPLTSMHHEGLLQSVVSNGQPVSTVVLRVTKKEEEFVFSDITERPVPSLLRGYSSPVRLDSDLTDGDLYFLLAHDSDEFNRWEAGQILARKLMLTLVADFQQNKPLVLNPKFVEGIRSILCDSTLDKDFVALAVTLPGEGEIMDLMEVADPDAVHAVRSFIRKQLALQLKKEFVSTVKDNTSSEPYVFNHHNMARRALKNTALAYIAYLDEPELNQLALHEYHSATNMTEQFAALAALTQIPGQARDDVLADFYKKWEHDYLVVNKWFSLQAMSNIPGNIVNVQNLLNHPSFDLRNPNKVYSLIGGFCGSRVNFHAKDGSGYKFLGDIVLQLDKINPQVASRMVSALSRWGRYDETRQALHKAELQKIMSANGLSENVYEIASKSLAA</sequence>
<dbReference type="Gene3D" id="2.60.40.1840">
    <property type="match status" value="1"/>
</dbReference>
<evidence type="ECO:0000313" key="5">
    <source>
        <dbReference type="Proteomes" id="UP001180020"/>
    </source>
</evidence>
<dbReference type="GO" id="GO:0004177">
    <property type="term" value="F:aminopeptidase activity"/>
    <property type="evidence" value="ECO:0007669"/>
    <property type="project" value="UniProtKB-KW"/>
</dbReference>
<accession>A0AAV9C4X4</accession>
<dbReference type="PANTHER" id="PTHR46322">
    <property type="entry name" value="PUROMYCIN-SENSITIVE AMINOPEPTIDASE"/>
    <property type="match status" value="1"/>
</dbReference>
<name>A0AAV9C4X4_ACOCL</name>
<dbReference type="InterPro" id="IPR024601">
    <property type="entry name" value="Peptidase_M1_pepN_C"/>
</dbReference>
<evidence type="ECO:0000313" key="4">
    <source>
        <dbReference type="EMBL" id="KAK1283343.1"/>
    </source>
</evidence>
<protein>
    <recommendedName>
        <fullName evidence="6">Aminopeptidase N</fullName>
    </recommendedName>
</protein>
<dbReference type="Pfam" id="PF17432">
    <property type="entry name" value="DUF3458_C"/>
    <property type="match status" value="1"/>
</dbReference>
<dbReference type="Gene3D" id="1.25.50.10">
    <property type="entry name" value="Peptidase M1, alanyl aminopeptidase, C-terminal domain"/>
    <property type="match status" value="1"/>
</dbReference>
<keyword evidence="5" id="KW-1185">Reference proteome</keyword>
<evidence type="ECO:0000256" key="1">
    <source>
        <dbReference type="ARBA" id="ARBA00022438"/>
    </source>
</evidence>
<organism evidence="4 5">
    <name type="scientific">Acorus calamus</name>
    <name type="common">Sweet flag</name>
    <dbReference type="NCBI Taxonomy" id="4465"/>
    <lineage>
        <taxon>Eukaryota</taxon>
        <taxon>Viridiplantae</taxon>
        <taxon>Streptophyta</taxon>
        <taxon>Embryophyta</taxon>
        <taxon>Tracheophyta</taxon>
        <taxon>Spermatophyta</taxon>
        <taxon>Magnoliopsida</taxon>
        <taxon>Liliopsida</taxon>
        <taxon>Acoraceae</taxon>
        <taxon>Acorus</taxon>
    </lineage>
</organism>
<dbReference type="InterPro" id="IPR012779">
    <property type="entry name" value="Peptidase_M1_pepN"/>
</dbReference>
<dbReference type="SUPFAM" id="SSF55486">
    <property type="entry name" value="Metalloproteases ('zincins'), catalytic domain"/>
    <property type="match status" value="1"/>
</dbReference>
<reference evidence="4" key="2">
    <citation type="submission" date="2023-06" db="EMBL/GenBank/DDBJ databases">
        <authorList>
            <person name="Ma L."/>
            <person name="Liu K.-W."/>
            <person name="Li Z."/>
            <person name="Hsiao Y.-Y."/>
            <person name="Qi Y."/>
            <person name="Fu T."/>
            <person name="Tang G."/>
            <person name="Zhang D."/>
            <person name="Sun W.-H."/>
            <person name="Liu D.-K."/>
            <person name="Li Y."/>
            <person name="Chen G.-Z."/>
            <person name="Liu X.-D."/>
            <person name="Liao X.-Y."/>
            <person name="Jiang Y.-T."/>
            <person name="Yu X."/>
            <person name="Hao Y."/>
            <person name="Huang J."/>
            <person name="Zhao X.-W."/>
            <person name="Ke S."/>
            <person name="Chen Y.-Y."/>
            <person name="Wu W.-L."/>
            <person name="Hsu J.-L."/>
            <person name="Lin Y.-F."/>
            <person name="Huang M.-D."/>
            <person name="Li C.-Y."/>
            <person name="Huang L."/>
            <person name="Wang Z.-W."/>
            <person name="Zhao X."/>
            <person name="Zhong W.-Y."/>
            <person name="Peng D.-H."/>
            <person name="Ahmad S."/>
            <person name="Lan S."/>
            <person name="Zhang J.-S."/>
            <person name="Tsai W.-C."/>
            <person name="Van De Peer Y."/>
            <person name="Liu Z.-J."/>
        </authorList>
    </citation>
    <scope>NUCLEOTIDE SEQUENCE</scope>
    <source>
        <strain evidence="4">CP</strain>
        <tissue evidence="4">Leaves</tissue>
    </source>
</reference>
<reference evidence="4" key="1">
    <citation type="journal article" date="2023" name="Nat. Commun.">
        <title>Diploid and tetraploid genomes of Acorus and the evolution of monocots.</title>
        <authorList>
            <person name="Ma L."/>
            <person name="Liu K.W."/>
            <person name="Li Z."/>
            <person name="Hsiao Y.Y."/>
            <person name="Qi Y."/>
            <person name="Fu T."/>
            <person name="Tang G.D."/>
            <person name="Zhang D."/>
            <person name="Sun W.H."/>
            <person name="Liu D.K."/>
            <person name="Li Y."/>
            <person name="Chen G.Z."/>
            <person name="Liu X.D."/>
            <person name="Liao X.Y."/>
            <person name="Jiang Y.T."/>
            <person name="Yu X."/>
            <person name="Hao Y."/>
            <person name="Huang J."/>
            <person name="Zhao X.W."/>
            <person name="Ke S."/>
            <person name="Chen Y.Y."/>
            <person name="Wu W.L."/>
            <person name="Hsu J.L."/>
            <person name="Lin Y.F."/>
            <person name="Huang M.D."/>
            <person name="Li C.Y."/>
            <person name="Huang L."/>
            <person name="Wang Z.W."/>
            <person name="Zhao X."/>
            <person name="Zhong W.Y."/>
            <person name="Peng D.H."/>
            <person name="Ahmad S."/>
            <person name="Lan S."/>
            <person name="Zhang J.S."/>
            <person name="Tsai W.C."/>
            <person name="Van de Peer Y."/>
            <person name="Liu Z.J."/>
        </authorList>
    </citation>
    <scope>NUCLEOTIDE SEQUENCE</scope>
    <source>
        <strain evidence="4">CP</strain>
    </source>
</reference>
<dbReference type="AlphaFoldDB" id="A0AAV9C4X4"/>
<keyword evidence="1" id="KW-0645">Protease</keyword>
<dbReference type="FunFam" id="1.25.50.10:FF:000002">
    <property type="entry name" value="Puromycin-sensitive aminopeptidase"/>
    <property type="match status" value="1"/>
</dbReference>
<dbReference type="GO" id="GO:0008270">
    <property type="term" value="F:zinc ion binding"/>
    <property type="evidence" value="ECO:0007669"/>
    <property type="project" value="InterPro"/>
</dbReference>